<feature type="compositionally biased region" description="Low complexity" evidence="1">
    <location>
        <begin position="13"/>
        <end position="41"/>
    </location>
</feature>
<evidence type="ECO:0008006" key="4">
    <source>
        <dbReference type="Google" id="ProtNLM"/>
    </source>
</evidence>
<protein>
    <recommendedName>
        <fullName evidence="4">Scaffolding protein</fullName>
    </recommendedName>
</protein>
<sequence>MSDQTPTPKEVAETAGQEAAQPPAAPETPAQPAETPKTETPSAKEAAKPDGEQAGKEENSEGTSKEPDWKAEARKHEKRAKENYQRNQQLEKELNELKAEKQKTDDAAQLRSDVAEEKGVPAHLLQGETREEMEEQADALIAFIGSSKQPTGPLVPEAGSGSDQPLDSEAEEALKALGFA</sequence>
<comment type="caution">
    <text evidence="2">The sequence shown here is derived from an EMBL/GenBank/DDBJ whole genome shotgun (WGS) entry which is preliminary data.</text>
</comment>
<dbReference type="EMBL" id="BAABLW010000007">
    <property type="protein sequence ID" value="GAA4923414.1"/>
    <property type="molecule type" value="Genomic_DNA"/>
</dbReference>
<organism evidence="2 3">
    <name type="scientific">Nesterenkonia rhizosphaerae</name>
    <dbReference type="NCBI Taxonomy" id="1348272"/>
    <lineage>
        <taxon>Bacteria</taxon>
        <taxon>Bacillati</taxon>
        <taxon>Actinomycetota</taxon>
        <taxon>Actinomycetes</taxon>
        <taxon>Micrococcales</taxon>
        <taxon>Micrococcaceae</taxon>
        <taxon>Nesterenkonia</taxon>
    </lineage>
</organism>
<feature type="region of interest" description="Disordered" evidence="1">
    <location>
        <begin position="1"/>
        <end position="132"/>
    </location>
</feature>
<accession>A0ABP9FZK3</accession>
<evidence type="ECO:0000256" key="1">
    <source>
        <dbReference type="SAM" id="MobiDB-lite"/>
    </source>
</evidence>
<proteinExistence type="predicted"/>
<evidence type="ECO:0000313" key="3">
    <source>
        <dbReference type="Proteomes" id="UP001500368"/>
    </source>
</evidence>
<gene>
    <name evidence="2" type="ORF">GCM10025790_20650</name>
</gene>
<keyword evidence="3" id="KW-1185">Reference proteome</keyword>
<feature type="region of interest" description="Disordered" evidence="1">
    <location>
        <begin position="147"/>
        <end position="180"/>
    </location>
</feature>
<name>A0ABP9FZK3_9MICC</name>
<reference evidence="3" key="1">
    <citation type="journal article" date="2019" name="Int. J. Syst. Evol. Microbiol.">
        <title>The Global Catalogue of Microorganisms (GCM) 10K type strain sequencing project: providing services to taxonomists for standard genome sequencing and annotation.</title>
        <authorList>
            <consortium name="The Broad Institute Genomics Platform"/>
            <consortium name="The Broad Institute Genome Sequencing Center for Infectious Disease"/>
            <person name="Wu L."/>
            <person name="Ma J."/>
        </authorList>
    </citation>
    <scope>NUCLEOTIDE SEQUENCE [LARGE SCALE GENOMIC DNA]</scope>
    <source>
        <strain evidence="3">JCM 19129</strain>
    </source>
</reference>
<dbReference type="RefSeq" id="WP_345477923.1">
    <property type="nucleotide sequence ID" value="NZ_BAABLW010000007.1"/>
</dbReference>
<evidence type="ECO:0000313" key="2">
    <source>
        <dbReference type="EMBL" id="GAA4923414.1"/>
    </source>
</evidence>
<dbReference type="Proteomes" id="UP001500368">
    <property type="component" value="Unassembled WGS sequence"/>
</dbReference>
<feature type="compositionally biased region" description="Basic and acidic residues" evidence="1">
    <location>
        <begin position="45"/>
        <end position="120"/>
    </location>
</feature>